<sequence length="295" mass="32579">MAFPTIDAHQHVWDPTRGDYGWLGQEPASINRAFELGELLPELRKAGVDRVVQVQAADHADDTALMRASAAAHEEVAAIVAYAPLDRPDEAARLAESWRDDSLIVGVRNLIHNIPDADWLLRPEVDEGLGVLEREGLTFDLVAVLPRHLELVPIISERHPDLRIVIDHLGKPPIGGDSREVWSGLISDAAQNPNVFGKVSGLYSATGDPAGWTTEQIAPFFEHATDVGRRRRAHHGGRGGRLPLRRDRGRRAARRRGSVERRLSARFRLPKPAADGADTRRLRRTLSPSAGEPRC</sequence>
<reference evidence="4" key="1">
    <citation type="journal article" date="2021" name="PeerJ">
        <title>Extensive microbial diversity within the chicken gut microbiome revealed by metagenomics and culture.</title>
        <authorList>
            <person name="Gilroy R."/>
            <person name="Ravi A."/>
            <person name="Getino M."/>
            <person name="Pursley I."/>
            <person name="Horton D.L."/>
            <person name="Alikhan N.F."/>
            <person name="Baker D."/>
            <person name="Gharbi K."/>
            <person name="Hall N."/>
            <person name="Watson M."/>
            <person name="Adriaenssens E.M."/>
            <person name="Foster-Nyarko E."/>
            <person name="Jarju S."/>
            <person name="Secka A."/>
            <person name="Antonio M."/>
            <person name="Oren A."/>
            <person name="Chaudhuri R.R."/>
            <person name="La Ragione R."/>
            <person name="Hildebrand F."/>
            <person name="Pallen M.J."/>
        </authorList>
    </citation>
    <scope>NUCLEOTIDE SEQUENCE</scope>
    <source>
        <strain evidence="4">ChiHjej8B7-3636</strain>
    </source>
</reference>
<dbReference type="GO" id="GO:0016787">
    <property type="term" value="F:hydrolase activity"/>
    <property type="evidence" value="ECO:0007669"/>
    <property type="project" value="InterPro"/>
</dbReference>
<dbReference type="InterPro" id="IPR052350">
    <property type="entry name" value="Metallo-dep_Lactonases"/>
</dbReference>
<evidence type="ECO:0000313" key="5">
    <source>
        <dbReference type="Proteomes" id="UP000824220"/>
    </source>
</evidence>
<evidence type="ECO:0000313" key="4">
    <source>
        <dbReference type="EMBL" id="HJA04193.1"/>
    </source>
</evidence>
<dbReference type="Proteomes" id="UP000824220">
    <property type="component" value="Unassembled WGS sequence"/>
</dbReference>
<dbReference type="PANTHER" id="PTHR43569:SF2">
    <property type="entry name" value="AMIDOHYDROLASE-RELATED DOMAIN-CONTAINING PROTEIN"/>
    <property type="match status" value="1"/>
</dbReference>
<organism evidence="4 5">
    <name type="scientific">Candidatus Microbacterium stercoravium</name>
    <dbReference type="NCBI Taxonomy" id="2838697"/>
    <lineage>
        <taxon>Bacteria</taxon>
        <taxon>Bacillati</taxon>
        <taxon>Actinomycetota</taxon>
        <taxon>Actinomycetes</taxon>
        <taxon>Micrococcales</taxon>
        <taxon>Microbacteriaceae</taxon>
        <taxon>Microbacterium</taxon>
    </lineage>
</organism>
<evidence type="ECO:0000256" key="2">
    <source>
        <dbReference type="SAM" id="MobiDB-lite"/>
    </source>
</evidence>
<evidence type="ECO:0000259" key="3">
    <source>
        <dbReference type="Pfam" id="PF04909"/>
    </source>
</evidence>
<dbReference type="InterPro" id="IPR006680">
    <property type="entry name" value="Amidohydro-rel"/>
</dbReference>
<protein>
    <submittedName>
        <fullName evidence="4">Amidohydrolase family protein</fullName>
    </submittedName>
</protein>
<feature type="domain" description="Amidohydrolase-related" evidence="3">
    <location>
        <begin position="6"/>
        <end position="236"/>
    </location>
</feature>
<dbReference type="InterPro" id="IPR032466">
    <property type="entry name" value="Metal_Hydrolase"/>
</dbReference>
<dbReference type="EMBL" id="DXAM01000069">
    <property type="protein sequence ID" value="HJA04193.1"/>
    <property type="molecule type" value="Genomic_DNA"/>
</dbReference>
<feature type="compositionally biased region" description="Basic residues" evidence="2">
    <location>
        <begin position="247"/>
        <end position="256"/>
    </location>
</feature>
<evidence type="ECO:0000256" key="1">
    <source>
        <dbReference type="ARBA" id="ARBA00038310"/>
    </source>
</evidence>
<feature type="compositionally biased region" description="Basic residues" evidence="2">
    <location>
        <begin position="229"/>
        <end position="238"/>
    </location>
</feature>
<accession>A0A9D2H439</accession>
<comment type="similarity">
    <text evidence="1">Belongs to the metallo-dependent hydrolases superfamily.</text>
</comment>
<proteinExistence type="inferred from homology"/>
<comment type="caution">
    <text evidence="4">The sequence shown here is derived from an EMBL/GenBank/DDBJ whole genome shotgun (WGS) entry which is preliminary data.</text>
</comment>
<name>A0A9D2H439_9MICO</name>
<reference evidence="4" key="2">
    <citation type="submission" date="2021-04" db="EMBL/GenBank/DDBJ databases">
        <authorList>
            <person name="Gilroy R."/>
        </authorList>
    </citation>
    <scope>NUCLEOTIDE SEQUENCE</scope>
    <source>
        <strain evidence="4">ChiHjej8B7-3636</strain>
    </source>
</reference>
<gene>
    <name evidence="4" type="ORF">H9800_04975</name>
</gene>
<dbReference type="AlphaFoldDB" id="A0A9D2H439"/>
<dbReference type="PANTHER" id="PTHR43569">
    <property type="entry name" value="AMIDOHYDROLASE"/>
    <property type="match status" value="1"/>
</dbReference>
<dbReference type="Gene3D" id="3.20.20.140">
    <property type="entry name" value="Metal-dependent hydrolases"/>
    <property type="match status" value="1"/>
</dbReference>
<dbReference type="SUPFAM" id="SSF51556">
    <property type="entry name" value="Metallo-dependent hydrolases"/>
    <property type="match status" value="1"/>
</dbReference>
<dbReference type="Pfam" id="PF04909">
    <property type="entry name" value="Amidohydro_2"/>
    <property type="match status" value="1"/>
</dbReference>
<feature type="region of interest" description="Disordered" evidence="2">
    <location>
        <begin position="228"/>
        <end position="295"/>
    </location>
</feature>